<keyword evidence="3" id="KW-1185">Reference proteome</keyword>
<dbReference type="EMBL" id="BTSX01000004">
    <property type="protein sequence ID" value="GMS92597.1"/>
    <property type="molecule type" value="Genomic_DNA"/>
</dbReference>
<evidence type="ECO:0000256" key="1">
    <source>
        <dbReference type="SAM" id="Phobius"/>
    </source>
</evidence>
<dbReference type="Pfam" id="PF04870">
    <property type="entry name" value="Moulting_cycle"/>
    <property type="match status" value="1"/>
</dbReference>
<keyword evidence="1" id="KW-0812">Transmembrane</keyword>
<sequence>VALLSPSLFALHEDGKGIEKSTSLVHGLGLAQTKEHEAWLDLVMEASGVTDAIEYLKDEKIKKSLTGIMFDEEMKSETGQPLYFTKKNVSEIFGEKETRKIDTFEELQGTYTPDQVRALAPLHKFLTNQQSALLISRDISLSDLREIMRIVESRSALQVFVPVILSPRALSPLIVNPLIFAPVILSPLALHPFILAPGVFNPFILSPMVLSPFILSPQVFSPAILSPFVLNPFIGTPTVGSPLILSPFALSPIIMSPQIMFAAILSPFVLSPLPWSPLIFAEVVLSP</sequence>
<comment type="caution">
    <text evidence="2">The sequence shown here is derived from an EMBL/GenBank/DDBJ whole genome shotgun (WGS) entry which is preliminary data.</text>
</comment>
<feature type="non-terminal residue" evidence="2">
    <location>
        <position position="287"/>
    </location>
</feature>
<dbReference type="InterPro" id="IPR006954">
    <property type="entry name" value="Mlt-10-like"/>
</dbReference>
<keyword evidence="1" id="KW-0472">Membrane</keyword>
<feature type="transmembrane region" description="Helical" evidence="1">
    <location>
        <begin position="249"/>
        <end position="270"/>
    </location>
</feature>
<protein>
    <submittedName>
        <fullName evidence="2">Uncharacterized protein</fullName>
    </submittedName>
</protein>
<evidence type="ECO:0000313" key="2">
    <source>
        <dbReference type="EMBL" id="GMS92597.1"/>
    </source>
</evidence>
<dbReference type="Proteomes" id="UP001432027">
    <property type="component" value="Unassembled WGS sequence"/>
</dbReference>
<evidence type="ECO:0000313" key="3">
    <source>
        <dbReference type="Proteomes" id="UP001432027"/>
    </source>
</evidence>
<organism evidence="2 3">
    <name type="scientific">Pristionchus entomophagus</name>
    <dbReference type="NCBI Taxonomy" id="358040"/>
    <lineage>
        <taxon>Eukaryota</taxon>
        <taxon>Metazoa</taxon>
        <taxon>Ecdysozoa</taxon>
        <taxon>Nematoda</taxon>
        <taxon>Chromadorea</taxon>
        <taxon>Rhabditida</taxon>
        <taxon>Rhabditina</taxon>
        <taxon>Diplogasteromorpha</taxon>
        <taxon>Diplogasteroidea</taxon>
        <taxon>Neodiplogasteridae</taxon>
        <taxon>Pristionchus</taxon>
    </lineage>
</organism>
<reference evidence="2" key="1">
    <citation type="submission" date="2023-10" db="EMBL/GenBank/DDBJ databases">
        <title>Genome assembly of Pristionchus species.</title>
        <authorList>
            <person name="Yoshida K."/>
            <person name="Sommer R.J."/>
        </authorList>
    </citation>
    <scope>NUCLEOTIDE SEQUENCE</scope>
    <source>
        <strain evidence="2">RS0144</strain>
    </source>
</reference>
<feature type="non-terminal residue" evidence="2">
    <location>
        <position position="1"/>
    </location>
</feature>
<dbReference type="PANTHER" id="PTHR21523:SF37">
    <property type="entry name" value="MLT-TEN (MLT-10) RELATED"/>
    <property type="match status" value="1"/>
</dbReference>
<dbReference type="AlphaFoldDB" id="A0AAV5TE25"/>
<proteinExistence type="predicted"/>
<accession>A0AAV5TE25</accession>
<gene>
    <name evidence="2" type="ORF">PENTCL1PPCAC_14772</name>
</gene>
<name>A0AAV5TE25_9BILA</name>
<dbReference type="PANTHER" id="PTHR21523">
    <property type="match status" value="1"/>
</dbReference>
<keyword evidence="1" id="KW-1133">Transmembrane helix</keyword>